<dbReference type="GeneID" id="66066862"/>
<feature type="domain" description="Beta-lactamase-related" evidence="3">
    <location>
        <begin position="8"/>
        <end position="380"/>
    </location>
</feature>
<dbReference type="InterPro" id="IPR050789">
    <property type="entry name" value="Diverse_Enzym_Activities"/>
</dbReference>
<evidence type="ECO:0000256" key="1">
    <source>
        <dbReference type="ARBA" id="ARBA00009009"/>
    </source>
</evidence>
<evidence type="ECO:0000313" key="5">
    <source>
        <dbReference type="Proteomes" id="UP000027002"/>
    </source>
</evidence>
<organism evidence="4 5">
    <name type="scientific">Ustilaginoidea virens</name>
    <name type="common">Rice false smut fungus</name>
    <name type="synonym">Villosiclava virens</name>
    <dbReference type="NCBI Taxonomy" id="1159556"/>
    <lineage>
        <taxon>Eukaryota</taxon>
        <taxon>Fungi</taxon>
        <taxon>Dikarya</taxon>
        <taxon>Ascomycota</taxon>
        <taxon>Pezizomycotina</taxon>
        <taxon>Sordariomycetes</taxon>
        <taxon>Hypocreomycetidae</taxon>
        <taxon>Hypocreales</taxon>
        <taxon>Clavicipitaceae</taxon>
        <taxon>Ustilaginoidea</taxon>
    </lineage>
</organism>
<dbReference type="GO" id="GO:0016787">
    <property type="term" value="F:hydrolase activity"/>
    <property type="evidence" value="ECO:0007669"/>
    <property type="project" value="UniProtKB-KW"/>
</dbReference>
<dbReference type="SUPFAM" id="SSF56601">
    <property type="entry name" value="beta-lactamase/transpeptidase-like"/>
    <property type="match status" value="1"/>
</dbReference>
<evidence type="ECO:0000313" key="4">
    <source>
        <dbReference type="EMBL" id="QUC21844.1"/>
    </source>
</evidence>
<dbReference type="PANTHER" id="PTHR43283:SF17">
    <property type="entry name" value="(LOVD), PUTATIVE (AFU_ORTHOLOGUE AFUA_5G00920)-RELATED"/>
    <property type="match status" value="1"/>
</dbReference>
<dbReference type="RefSeq" id="XP_042999517.1">
    <property type="nucleotide sequence ID" value="XM_043143582.1"/>
</dbReference>
<evidence type="ECO:0000256" key="2">
    <source>
        <dbReference type="ARBA" id="ARBA00022801"/>
    </source>
</evidence>
<dbReference type="OrthoDB" id="428260at2759"/>
<proteinExistence type="inferred from homology"/>
<keyword evidence="5" id="KW-1185">Reference proteome</keyword>
<dbReference type="Pfam" id="PF00144">
    <property type="entry name" value="Beta-lactamase"/>
    <property type="match status" value="1"/>
</dbReference>
<comment type="similarity">
    <text evidence="1">Belongs to the class-A beta-lactamase family.</text>
</comment>
<accession>A0A8E5HUI6</accession>
<dbReference type="Gene3D" id="3.40.710.10">
    <property type="entry name" value="DD-peptidase/beta-lactamase superfamily"/>
    <property type="match status" value="1"/>
</dbReference>
<dbReference type="EMBL" id="CP072757">
    <property type="protein sequence ID" value="QUC21844.1"/>
    <property type="molecule type" value="Genomic_DNA"/>
</dbReference>
<gene>
    <name evidence="4" type="ORF">UV8b_06085</name>
</gene>
<dbReference type="InterPro" id="IPR012338">
    <property type="entry name" value="Beta-lactam/transpept-like"/>
</dbReference>
<name>A0A8E5HUI6_USTVR</name>
<sequence>MANIETSFQAAIDAGKIHGAVLCATDSRGNFAFNKAIGHRTLLSGEKKPLQLDDVLYLASASKLITTIAALQCVQDGLLTLEGDLSPIAPELASKQVLKGFKDDADETPILEPADGPITLEMLVTHSAGVAYDFLTPPLAKWKAKHAPADQEQGQRRTVEEAFLHPLHHQPGGGWMYGPGLDWAGRIVERVTGQTLGQHVRERILAPFGVDDAEFYPVTRDDLRARLVDLNPDDPDATGRAVLGGTGALNLRAKGAFGGHGLFMSATSYVKILQSLLANDGKLLSRQMVDTMFENHLTPASATALQAALEGPLGMFFRVGVDSETTKTGYGLSGLLTLEDAEGWYGSHTLSWGGGLTLAWFIDRKNDLCGIGAVQTTLPVDGDVVADLKQVFRKGVYHKRAEWEEDRRRT</sequence>
<dbReference type="KEGG" id="uvi:66066862"/>
<dbReference type="Proteomes" id="UP000027002">
    <property type="component" value="Chromosome 5"/>
</dbReference>
<keyword evidence="2" id="KW-0378">Hydrolase</keyword>
<dbReference type="AlphaFoldDB" id="A0A8E5HUI6"/>
<dbReference type="InterPro" id="IPR001466">
    <property type="entry name" value="Beta-lactam-related"/>
</dbReference>
<protein>
    <recommendedName>
        <fullName evidence="3">Beta-lactamase-related domain-containing protein</fullName>
    </recommendedName>
</protein>
<dbReference type="PANTHER" id="PTHR43283">
    <property type="entry name" value="BETA-LACTAMASE-RELATED"/>
    <property type="match status" value="1"/>
</dbReference>
<reference evidence="4" key="1">
    <citation type="submission" date="2020-03" db="EMBL/GenBank/DDBJ databases">
        <title>A mixture of massive structural variations and highly conserved coding sequences in Ustilaginoidea virens genome.</title>
        <authorList>
            <person name="Zhang K."/>
            <person name="Zhao Z."/>
            <person name="Zhang Z."/>
            <person name="Li Y."/>
            <person name="Hsiang T."/>
            <person name="Sun W."/>
        </authorList>
    </citation>
    <scope>NUCLEOTIDE SEQUENCE</scope>
    <source>
        <strain evidence="4">UV-8b</strain>
    </source>
</reference>
<evidence type="ECO:0000259" key="3">
    <source>
        <dbReference type="Pfam" id="PF00144"/>
    </source>
</evidence>